<protein>
    <recommendedName>
        <fullName evidence="3">SOS cell division inhibitor SulA</fullName>
    </recommendedName>
</protein>
<evidence type="ECO:0000313" key="1">
    <source>
        <dbReference type="EMBL" id="CCU72496.1"/>
    </source>
</evidence>
<dbReference type="STRING" id="187493.CN03_07795"/>
<organism evidence="1 2">
    <name type="scientific">Thalassolituus oleivorans MIL-1</name>
    <dbReference type="NCBI Taxonomy" id="1298593"/>
    <lineage>
        <taxon>Bacteria</taxon>
        <taxon>Pseudomonadati</taxon>
        <taxon>Pseudomonadota</taxon>
        <taxon>Gammaproteobacteria</taxon>
        <taxon>Oceanospirillales</taxon>
        <taxon>Oceanospirillaceae</taxon>
        <taxon>Thalassolituus</taxon>
    </lineage>
</organism>
<dbReference type="InterPro" id="IPR004596">
    <property type="entry name" value="Cell_div_suppressor_SulA"/>
</dbReference>
<keyword evidence="2" id="KW-1185">Reference proteome</keyword>
<dbReference type="GO" id="GO:0009432">
    <property type="term" value="P:SOS response"/>
    <property type="evidence" value="ECO:0007669"/>
    <property type="project" value="InterPro"/>
</dbReference>
<dbReference type="EMBL" id="HF680312">
    <property type="protein sequence ID" value="CCU72496.1"/>
    <property type="molecule type" value="Genomic_DNA"/>
</dbReference>
<proteinExistence type="predicted"/>
<dbReference type="KEGG" id="tol:TOL_2087"/>
<dbReference type="SUPFAM" id="SSF52540">
    <property type="entry name" value="P-loop containing nucleoside triphosphate hydrolases"/>
    <property type="match status" value="1"/>
</dbReference>
<dbReference type="GeneID" id="79176908"/>
<dbReference type="InterPro" id="IPR027417">
    <property type="entry name" value="P-loop_NTPase"/>
</dbReference>
<evidence type="ECO:0008006" key="3">
    <source>
        <dbReference type="Google" id="ProtNLM"/>
    </source>
</evidence>
<dbReference type="Pfam" id="PF03846">
    <property type="entry name" value="SulA"/>
    <property type="match status" value="1"/>
</dbReference>
<sequence length="152" mass="16782">MRQLSFEIEQPAMSASTSITPSLGRMVDHAKLGHTNSGSLTEVIVSEGGAIQPFQLLPMLAHCNAHQRWLMWLSPNLSMNKHWLKSVGLSDSPVVHLDSNCESQLTLCQRILQAKTSHLIIEWCGDLSTEDRAEIRSLAINSGSHVVLTRSL</sequence>
<dbReference type="Proteomes" id="UP000011866">
    <property type="component" value="Chromosome"/>
</dbReference>
<name>M5DSW4_9GAMM</name>
<dbReference type="Gene3D" id="3.40.50.300">
    <property type="entry name" value="P-loop containing nucleotide triphosphate hydrolases"/>
    <property type="match status" value="1"/>
</dbReference>
<gene>
    <name evidence="1" type="ORF">TOL_2087</name>
</gene>
<accession>M5DSW4</accession>
<dbReference type="RefSeq" id="WP_015487216.1">
    <property type="nucleotide sequence ID" value="NC_020888.1"/>
</dbReference>
<reference evidence="1 2" key="1">
    <citation type="journal article" date="2013" name="Genome Announc.">
        <title>Genome Sequence of Thalassolituus oleivorans MIL-1 (DSM 14913T).</title>
        <authorList>
            <person name="Golyshin P.N."/>
            <person name="Werner J."/>
            <person name="Chernikova T.N."/>
            <person name="Tran H."/>
            <person name="Ferrer M."/>
            <person name="Yakimov M.M."/>
            <person name="Teeling H."/>
            <person name="Golyshina O.V."/>
        </authorList>
    </citation>
    <scope>NUCLEOTIDE SEQUENCE [LARGE SCALE GENOMIC DNA]</scope>
    <source>
        <strain evidence="1 2">MIL-1</strain>
    </source>
</reference>
<dbReference type="eggNOG" id="COG5404">
    <property type="taxonomic scope" value="Bacteria"/>
</dbReference>
<dbReference type="AlphaFoldDB" id="M5DSW4"/>
<dbReference type="GO" id="GO:0051782">
    <property type="term" value="P:negative regulation of cell division"/>
    <property type="evidence" value="ECO:0007669"/>
    <property type="project" value="InterPro"/>
</dbReference>
<evidence type="ECO:0000313" key="2">
    <source>
        <dbReference type="Proteomes" id="UP000011866"/>
    </source>
</evidence>
<dbReference type="HOGENOM" id="CLU_136733_0_0_6"/>